<dbReference type="RefSeq" id="WP_093717305.1">
    <property type="nucleotide sequence ID" value="NZ_FONG01000028.1"/>
</dbReference>
<evidence type="ECO:0000313" key="3">
    <source>
        <dbReference type="Proteomes" id="UP000199323"/>
    </source>
</evidence>
<evidence type="ECO:0000259" key="1">
    <source>
        <dbReference type="PROSITE" id="PS50801"/>
    </source>
</evidence>
<dbReference type="CDD" id="cd07043">
    <property type="entry name" value="STAS_anti-anti-sigma_factors"/>
    <property type="match status" value="1"/>
</dbReference>
<protein>
    <submittedName>
        <fullName evidence="2">Anti-anti-sigma factor</fullName>
    </submittedName>
</protein>
<dbReference type="GO" id="GO:0043856">
    <property type="term" value="F:anti-sigma factor antagonist activity"/>
    <property type="evidence" value="ECO:0007669"/>
    <property type="project" value="TreeGrafter"/>
</dbReference>
<dbReference type="Pfam" id="PF01740">
    <property type="entry name" value="STAS"/>
    <property type="match status" value="1"/>
</dbReference>
<evidence type="ECO:0000313" key="2">
    <source>
        <dbReference type="EMBL" id="SFF77138.1"/>
    </source>
</evidence>
<dbReference type="InterPro" id="IPR002645">
    <property type="entry name" value="STAS_dom"/>
</dbReference>
<proteinExistence type="predicted"/>
<accession>A0A1I2LF33</accession>
<dbReference type="AlphaFoldDB" id="A0A1I2LF33"/>
<dbReference type="PANTHER" id="PTHR33495">
    <property type="entry name" value="ANTI-SIGMA FACTOR ANTAGONIST TM_1081-RELATED-RELATED"/>
    <property type="match status" value="1"/>
</dbReference>
<feature type="domain" description="STAS" evidence="1">
    <location>
        <begin position="13"/>
        <end position="105"/>
    </location>
</feature>
<keyword evidence="3" id="KW-1185">Reference proteome</keyword>
<organism evidence="2 3">
    <name type="scientific">Actinacidiphila alni</name>
    <dbReference type="NCBI Taxonomy" id="380248"/>
    <lineage>
        <taxon>Bacteria</taxon>
        <taxon>Bacillati</taxon>
        <taxon>Actinomycetota</taxon>
        <taxon>Actinomycetes</taxon>
        <taxon>Kitasatosporales</taxon>
        <taxon>Streptomycetaceae</taxon>
        <taxon>Actinacidiphila</taxon>
    </lineage>
</organism>
<dbReference type="Gene3D" id="3.30.750.24">
    <property type="entry name" value="STAS domain"/>
    <property type="match status" value="1"/>
</dbReference>
<dbReference type="STRING" id="380248.SAMN05216251_12834"/>
<gene>
    <name evidence="2" type="ORF">SAMN05216251_12834</name>
</gene>
<dbReference type="EMBL" id="FONG01000028">
    <property type="protein sequence ID" value="SFF77138.1"/>
    <property type="molecule type" value="Genomic_DNA"/>
</dbReference>
<dbReference type="InterPro" id="IPR036513">
    <property type="entry name" value="STAS_dom_sf"/>
</dbReference>
<dbReference type="PANTHER" id="PTHR33495:SF2">
    <property type="entry name" value="ANTI-SIGMA FACTOR ANTAGONIST TM_1081-RELATED"/>
    <property type="match status" value="1"/>
</dbReference>
<dbReference type="SUPFAM" id="SSF52091">
    <property type="entry name" value="SpoIIaa-like"/>
    <property type="match status" value="1"/>
</dbReference>
<reference evidence="2 3" key="1">
    <citation type="submission" date="2016-10" db="EMBL/GenBank/DDBJ databases">
        <authorList>
            <person name="de Groot N.N."/>
        </authorList>
    </citation>
    <scope>NUCLEOTIDE SEQUENCE [LARGE SCALE GENOMIC DNA]</scope>
    <source>
        <strain evidence="2 3">CGMCC 4.3510</strain>
    </source>
</reference>
<name>A0A1I2LF33_9ACTN</name>
<sequence>MPSRGSAPTPLPVVAARGELDAENLPSLEARIEAATADAPGVVLDISDVTFGDSSFINLLLRIHQATDLRVAGPQPQVERLFRLVGVDALLRIYPTAALAQAVPR</sequence>
<dbReference type="Proteomes" id="UP000199323">
    <property type="component" value="Unassembled WGS sequence"/>
</dbReference>
<dbReference type="PROSITE" id="PS50801">
    <property type="entry name" value="STAS"/>
    <property type="match status" value="1"/>
</dbReference>
<dbReference type="OrthoDB" id="4262547at2"/>